<evidence type="ECO:0000313" key="3">
    <source>
        <dbReference type="EMBL" id="TFK23215.1"/>
    </source>
</evidence>
<feature type="compositionally biased region" description="Polar residues" evidence="1">
    <location>
        <begin position="358"/>
        <end position="383"/>
    </location>
</feature>
<keyword evidence="2" id="KW-1133">Transmembrane helix</keyword>
<name>A0A5C3KSM9_COPMA</name>
<dbReference type="EMBL" id="ML210223">
    <property type="protein sequence ID" value="TFK23215.1"/>
    <property type="molecule type" value="Genomic_DNA"/>
</dbReference>
<accession>A0A5C3KSM9</accession>
<dbReference type="AlphaFoldDB" id="A0A5C3KSM9"/>
<dbReference type="Gene3D" id="2.60.120.260">
    <property type="entry name" value="Galactose-binding domain-like"/>
    <property type="match status" value="1"/>
</dbReference>
<evidence type="ECO:0000256" key="1">
    <source>
        <dbReference type="SAM" id="MobiDB-lite"/>
    </source>
</evidence>
<feature type="region of interest" description="Disordered" evidence="1">
    <location>
        <begin position="334"/>
        <end position="398"/>
    </location>
</feature>
<reference evidence="3 4" key="1">
    <citation type="journal article" date="2019" name="Nat. Ecol. Evol.">
        <title>Megaphylogeny resolves global patterns of mushroom evolution.</title>
        <authorList>
            <person name="Varga T."/>
            <person name="Krizsan K."/>
            <person name="Foldi C."/>
            <person name="Dima B."/>
            <person name="Sanchez-Garcia M."/>
            <person name="Sanchez-Ramirez S."/>
            <person name="Szollosi G.J."/>
            <person name="Szarkandi J.G."/>
            <person name="Papp V."/>
            <person name="Albert L."/>
            <person name="Andreopoulos W."/>
            <person name="Angelini C."/>
            <person name="Antonin V."/>
            <person name="Barry K.W."/>
            <person name="Bougher N.L."/>
            <person name="Buchanan P."/>
            <person name="Buyck B."/>
            <person name="Bense V."/>
            <person name="Catcheside P."/>
            <person name="Chovatia M."/>
            <person name="Cooper J."/>
            <person name="Damon W."/>
            <person name="Desjardin D."/>
            <person name="Finy P."/>
            <person name="Geml J."/>
            <person name="Haridas S."/>
            <person name="Hughes K."/>
            <person name="Justo A."/>
            <person name="Karasinski D."/>
            <person name="Kautmanova I."/>
            <person name="Kiss B."/>
            <person name="Kocsube S."/>
            <person name="Kotiranta H."/>
            <person name="LaButti K.M."/>
            <person name="Lechner B.E."/>
            <person name="Liimatainen K."/>
            <person name="Lipzen A."/>
            <person name="Lukacs Z."/>
            <person name="Mihaltcheva S."/>
            <person name="Morgado L.N."/>
            <person name="Niskanen T."/>
            <person name="Noordeloos M.E."/>
            <person name="Ohm R.A."/>
            <person name="Ortiz-Santana B."/>
            <person name="Ovrebo C."/>
            <person name="Racz N."/>
            <person name="Riley R."/>
            <person name="Savchenko A."/>
            <person name="Shiryaev A."/>
            <person name="Soop K."/>
            <person name="Spirin V."/>
            <person name="Szebenyi C."/>
            <person name="Tomsovsky M."/>
            <person name="Tulloss R.E."/>
            <person name="Uehling J."/>
            <person name="Grigoriev I.V."/>
            <person name="Vagvolgyi C."/>
            <person name="Papp T."/>
            <person name="Martin F.M."/>
            <person name="Miettinen O."/>
            <person name="Hibbett D.S."/>
            <person name="Nagy L.G."/>
        </authorList>
    </citation>
    <scope>NUCLEOTIDE SEQUENCE [LARGE SCALE GENOMIC DNA]</scope>
    <source>
        <strain evidence="3 4">CBS 121175</strain>
    </source>
</reference>
<proteinExistence type="predicted"/>
<evidence type="ECO:0000313" key="4">
    <source>
        <dbReference type="Proteomes" id="UP000307440"/>
    </source>
</evidence>
<sequence length="425" mass="46159">MPAGGSFAAASEDPLYYTRASGQWFASPTLPDDFHHIYFEFSDFAPVQLLLDFAVVAGGELDTYDGSTNIIVDDDTVQEIFYWGDWARNTLGPADGQTSEHALTNYPFRNGTRRTRTVGSGFRFRFLGTSIRIYAASNRGRVGSYDTTFAIDGEPPRVATYTVTAAEAGSQSSSTSEDPHTLLFQYASLEPVEHILTANLTNLVGDQVFIFDYLVYTPAFSNLNSKPVWQVSELDPALGRLPNSSGGETSGKGPSQPLNVAALAGGLVGGVFAIAVCGLVIFIFILKRRRRQEEMQQQQELQNLSDGMFGTDIGPATFQYETPRALYSSPFENTVQASPEGHAPHWIGGDRKRPAGQDAQSSVSYTNSTYPTHSDSASGQGSSILPPHHATSPIFVKSSADPAFNQQMVYPNSGLPPTYFESVPR</sequence>
<evidence type="ECO:0000256" key="2">
    <source>
        <dbReference type="SAM" id="Phobius"/>
    </source>
</evidence>
<organism evidence="3 4">
    <name type="scientific">Coprinopsis marcescibilis</name>
    <name type="common">Agaric fungus</name>
    <name type="synonym">Psathyrella marcescibilis</name>
    <dbReference type="NCBI Taxonomy" id="230819"/>
    <lineage>
        <taxon>Eukaryota</taxon>
        <taxon>Fungi</taxon>
        <taxon>Dikarya</taxon>
        <taxon>Basidiomycota</taxon>
        <taxon>Agaricomycotina</taxon>
        <taxon>Agaricomycetes</taxon>
        <taxon>Agaricomycetidae</taxon>
        <taxon>Agaricales</taxon>
        <taxon>Agaricineae</taxon>
        <taxon>Psathyrellaceae</taxon>
        <taxon>Coprinopsis</taxon>
    </lineage>
</organism>
<keyword evidence="2" id="KW-0472">Membrane</keyword>
<dbReference type="Proteomes" id="UP000307440">
    <property type="component" value="Unassembled WGS sequence"/>
</dbReference>
<gene>
    <name evidence="3" type="ORF">FA15DRAFT_473711</name>
</gene>
<keyword evidence="2" id="KW-0812">Transmembrane</keyword>
<dbReference type="STRING" id="230819.A0A5C3KSM9"/>
<keyword evidence="4" id="KW-1185">Reference proteome</keyword>
<feature type="region of interest" description="Disordered" evidence="1">
    <location>
        <begin position="406"/>
        <end position="425"/>
    </location>
</feature>
<protein>
    <submittedName>
        <fullName evidence="3">Uncharacterized protein</fullName>
    </submittedName>
</protein>
<feature type="transmembrane region" description="Helical" evidence="2">
    <location>
        <begin position="260"/>
        <end position="286"/>
    </location>
</feature>
<dbReference type="OrthoDB" id="2756615at2759"/>